<dbReference type="Gene3D" id="3.40.1660.10">
    <property type="entry name" value="EreA-like (biosynthetic domain)"/>
    <property type="match status" value="1"/>
</dbReference>
<evidence type="ECO:0000256" key="1">
    <source>
        <dbReference type="SAM" id="MobiDB-lite"/>
    </source>
</evidence>
<evidence type="ECO:0000313" key="3">
    <source>
        <dbReference type="Proteomes" id="UP000595197"/>
    </source>
</evidence>
<dbReference type="Proteomes" id="UP000595197">
    <property type="component" value="Chromosome"/>
</dbReference>
<accession>A0ABX7B9Y8</accession>
<sequence length="405" mass="45154">MLLGEATHGTSEFHRARARITERLIARHGFTVVAVEADWPDAEQIDRYVRDRPPVDRDGAAFSRFPDWMWRNEEVAGFVDWLRRHNDGIEDSRRRVGFHGLDLYGLDGSIAAVLDHLDRVDPEAAAVARERYGCLAPWRQAPETYGRAALAGGFASCEKAAVDMLRDLLDRRLSRGTAGGEGWLDAEQNARLIASAEEYYRTLYMGATNSWNLRDRHMFETLRSVMEARGPGTKAVVWAHNAHAGNSAATEMGRRGQVNLGMLCREAFGTEAALVGFGTDRGTVAAASRWDGPMEVMEVPPAHPDSYEHLCALAGKPRFLLDLRPGRNETLVEELRRFRPERAIGAVYRPAAERENHYFQASLPGQFDLYVWFDRTAAIRPLAPTAPLPGRTGSWAGTATPTARR</sequence>
<dbReference type="PANTHER" id="PTHR31299:SF0">
    <property type="entry name" value="ESTERASE, PUTATIVE (AFU_ORTHOLOGUE AFUA_1G05850)-RELATED"/>
    <property type="match status" value="1"/>
</dbReference>
<evidence type="ECO:0000313" key="2">
    <source>
        <dbReference type="EMBL" id="QQP91184.1"/>
    </source>
</evidence>
<dbReference type="RefSeq" id="WP_201078832.1">
    <property type="nucleotide sequence ID" value="NZ_CP067420.1"/>
</dbReference>
<dbReference type="InterPro" id="IPR052036">
    <property type="entry name" value="Hydrolase/PRTase-associated"/>
</dbReference>
<protein>
    <submittedName>
        <fullName evidence="2">Erythromycin esterase family protein</fullName>
    </submittedName>
</protein>
<gene>
    <name evidence="2" type="ORF">IGS68_08240</name>
</gene>
<dbReference type="CDD" id="cd14728">
    <property type="entry name" value="Ere-like"/>
    <property type="match status" value="1"/>
</dbReference>
<proteinExistence type="predicted"/>
<keyword evidence="3" id="KW-1185">Reference proteome</keyword>
<organism evidence="2 3">
    <name type="scientific">Skermanella cutis</name>
    <dbReference type="NCBI Taxonomy" id="2775420"/>
    <lineage>
        <taxon>Bacteria</taxon>
        <taxon>Pseudomonadati</taxon>
        <taxon>Pseudomonadota</taxon>
        <taxon>Alphaproteobacteria</taxon>
        <taxon>Rhodospirillales</taxon>
        <taxon>Azospirillaceae</taxon>
        <taxon>Skermanella</taxon>
    </lineage>
</organism>
<dbReference type="SUPFAM" id="SSF159501">
    <property type="entry name" value="EreA/ChaN-like"/>
    <property type="match status" value="1"/>
</dbReference>
<dbReference type="InterPro" id="IPR007815">
    <property type="entry name" value="Emycin_Estase"/>
</dbReference>
<feature type="compositionally biased region" description="Polar residues" evidence="1">
    <location>
        <begin position="395"/>
        <end position="405"/>
    </location>
</feature>
<dbReference type="PANTHER" id="PTHR31299">
    <property type="entry name" value="ESTERASE, PUTATIVE (AFU_ORTHOLOGUE AFUA_1G05850)-RELATED"/>
    <property type="match status" value="1"/>
</dbReference>
<dbReference type="PIRSF" id="PIRSF036794">
    <property type="entry name" value="UCP_erythr_ester"/>
    <property type="match status" value="1"/>
</dbReference>
<feature type="region of interest" description="Disordered" evidence="1">
    <location>
        <begin position="384"/>
        <end position="405"/>
    </location>
</feature>
<dbReference type="EMBL" id="CP067420">
    <property type="protein sequence ID" value="QQP91184.1"/>
    <property type="molecule type" value="Genomic_DNA"/>
</dbReference>
<dbReference type="Pfam" id="PF05139">
    <property type="entry name" value="Erythro_esteras"/>
    <property type="match status" value="1"/>
</dbReference>
<name>A0ABX7B9Y8_9PROT</name>
<reference evidence="2" key="1">
    <citation type="submission" date="2021-02" db="EMBL/GenBank/DDBJ databases">
        <title>Skermanella TT6 skin isolate.</title>
        <authorList>
            <person name="Lee K."/>
            <person name="Ganzorig M."/>
        </authorList>
    </citation>
    <scope>NUCLEOTIDE SEQUENCE</scope>
    <source>
        <strain evidence="2">TT6</strain>
    </source>
</reference>
<dbReference type="InterPro" id="IPR014622">
    <property type="entry name" value="UCP036794_erythomycin"/>
</dbReference>
<dbReference type="Gene3D" id="3.30.1870.10">
    <property type="entry name" value="EreA-like, domain 2"/>
    <property type="match status" value="1"/>
</dbReference>